<feature type="domain" description="Ig-like" evidence="9">
    <location>
        <begin position="4221"/>
        <end position="4311"/>
    </location>
</feature>
<evidence type="ECO:0000313" key="11">
    <source>
        <dbReference type="Proteomes" id="UP000499080"/>
    </source>
</evidence>
<dbReference type="InterPro" id="IPR013098">
    <property type="entry name" value="Ig_I-set"/>
</dbReference>
<dbReference type="Pfam" id="PF00435">
    <property type="entry name" value="Spectrin"/>
    <property type="match status" value="3"/>
</dbReference>
<dbReference type="FunFam" id="2.60.40.10:FF:000962">
    <property type="entry name" value="titin isoform X1"/>
    <property type="match status" value="1"/>
</dbReference>
<feature type="domain" description="Ig-like" evidence="9">
    <location>
        <begin position="5018"/>
        <end position="5109"/>
    </location>
</feature>
<dbReference type="InterPro" id="IPR003599">
    <property type="entry name" value="Ig_sub"/>
</dbReference>
<feature type="domain" description="Ig-like" evidence="9">
    <location>
        <begin position="3954"/>
        <end position="4045"/>
    </location>
</feature>
<dbReference type="SMART" id="SM00409">
    <property type="entry name" value="IG"/>
    <property type="match status" value="27"/>
</dbReference>
<feature type="domain" description="Ig-like" evidence="9">
    <location>
        <begin position="3169"/>
        <end position="3252"/>
    </location>
</feature>
<feature type="region of interest" description="Disordered" evidence="8">
    <location>
        <begin position="3019"/>
        <end position="3041"/>
    </location>
</feature>
<dbReference type="GO" id="GO:0030017">
    <property type="term" value="C:sarcomere"/>
    <property type="evidence" value="ECO:0007669"/>
    <property type="project" value="UniProtKB-SubCell"/>
</dbReference>
<dbReference type="OrthoDB" id="6424929at2759"/>
<keyword evidence="11" id="KW-1185">Reference proteome</keyword>
<feature type="domain" description="Ig-like" evidence="9">
    <location>
        <begin position="3268"/>
        <end position="3357"/>
    </location>
</feature>
<feature type="coiled-coil region" evidence="7">
    <location>
        <begin position="507"/>
        <end position="534"/>
    </location>
</feature>
<dbReference type="PANTHER" id="PTHR47633:SF4">
    <property type="entry name" value="MYOPALLADIN ISOFORM X1"/>
    <property type="match status" value="1"/>
</dbReference>
<feature type="domain" description="Ig-like" evidence="9">
    <location>
        <begin position="3548"/>
        <end position="3639"/>
    </location>
</feature>
<feature type="compositionally biased region" description="Low complexity" evidence="8">
    <location>
        <begin position="2458"/>
        <end position="2479"/>
    </location>
</feature>
<comment type="similarity">
    <text evidence="2">Belongs to the protein kinase superfamily. CAMK Ser/Thr protein kinase family.</text>
</comment>
<evidence type="ECO:0000256" key="1">
    <source>
        <dbReference type="ARBA" id="ARBA00004204"/>
    </source>
</evidence>
<dbReference type="InterPro" id="IPR036179">
    <property type="entry name" value="Ig-like_dom_sf"/>
</dbReference>
<feature type="domain" description="Ig-like" evidence="9">
    <location>
        <begin position="1438"/>
        <end position="1526"/>
    </location>
</feature>
<evidence type="ECO:0000256" key="2">
    <source>
        <dbReference type="ARBA" id="ARBA00006692"/>
    </source>
</evidence>
<dbReference type="InterPro" id="IPR003598">
    <property type="entry name" value="Ig_sub2"/>
</dbReference>
<dbReference type="InterPro" id="IPR058157">
    <property type="entry name" value="Spectrin_met"/>
</dbReference>
<dbReference type="EMBL" id="BGPR01000834">
    <property type="protein sequence ID" value="GBM37313.1"/>
    <property type="molecule type" value="Genomic_DNA"/>
</dbReference>
<feature type="domain" description="Ig-like" evidence="9">
    <location>
        <begin position="2082"/>
        <end position="2184"/>
    </location>
</feature>
<dbReference type="SMART" id="SM00408">
    <property type="entry name" value="IGc2"/>
    <property type="match status" value="26"/>
</dbReference>
<evidence type="ECO:0000256" key="4">
    <source>
        <dbReference type="ARBA" id="ARBA00022737"/>
    </source>
</evidence>
<dbReference type="SMART" id="SM00150">
    <property type="entry name" value="SPEC"/>
    <property type="match status" value="7"/>
</dbReference>
<feature type="coiled-coil region" evidence="7">
    <location>
        <begin position="1199"/>
        <end position="1233"/>
    </location>
</feature>
<feature type="region of interest" description="Disordered" evidence="8">
    <location>
        <begin position="2389"/>
        <end position="2479"/>
    </location>
</feature>
<evidence type="ECO:0000259" key="9">
    <source>
        <dbReference type="PROSITE" id="PS50835"/>
    </source>
</evidence>
<keyword evidence="7" id="KW-0175">Coiled coil</keyword>
<comment type="subcellular location">
    <subcellularLocation>
        <location evidence="1">Cytoplasm</location>
        <location evidence="1">Myofibril</location>
        <location evidence="1">Sarcomere</location>
    </subcellularLocation>
</comment>
<dbReference type="CDD" id="cd00096">
    <property type="entry name" value="Ig"/>
    <property type="match status" value="1"/>
</dbReference>
<feature type="domain" description="Ig-like" evidence="9">
    <location>
        <begin position="3821"/>
        <end position="3912"/>
    </location>
</feature>
<feature type="domain" description="Ig-like" evidence="9">
    <location>
        <begin position="2709"/>
        <end position="2800"/>
    </location>
</feature>
<keyword evidence="6" id="KW-0393">Immunoglobulin domain</keyword>
<dbReference type="PANTHER" id="PTHR47633">
    <property type="entry name" value="IMMUNOGLOBULIN"/>
    <property type="match status" value="1"/>
</dbReference>
<keyword evidence="3" id="KW-0963">Cytoplasm</keyword>
<feature type="domain" description="Ig-like" evidence="9">
    <location>
        <begin position="2590"/>
        <end position="2678"/>
    </location>
</feature>
<evidence type="ECO:0000313" key="10">
    <source>
        <dbReference type="EMBL" id="GBM37313.1"/>
    </source>
</evidence>
<feature type="domain" description="Ig-like" evidence="9">
    <location>
        <begin position="3687"/>
        <end position="3778"/>
    </location>
</feature>
<dbReference type="Gene3D" id="2.60.40.10">
    <property type="entry name" value="Immunoglobulins"/>
    <property type="match status" value="27"/>
</dbReference>
<organism evidence="10 11">
    <name type="scientific">Araneus ventricosus</name>
    <name type="common">Orbweaver spider</name>
    <name type="synonym">Epeira ventricosa</name>
    <dbReference type="NCBI Taxonomy" id="182803"/>
    <lineage>
        <taxon>Eukaryota</taxon>
        <taxon>Metazoa</taxon>
        <taxon>Ecdysozoa</taxon>
        <taxon>Arthropoda</taxon>
        <taxon>Chelicerata</taxon>
        <taxon>Arachnida</taxon>
        <taxon>Araneae</taxon>
        <taxon>Araneomorphae</taxon>
        <taxon>Entelegynae</taxon>
        <taxon>Araneoidea</taxon>
        <taxon>Araneidae</taxon>
        <taxon>Araneus</taxon>
    </lineage>
</organism>
<sequence length="5264" mass="591829">MNSSYFCGRQAAGGAHPGIPRGEEASLRRCSSADDIFLLLFSLLPPHHLPASGAPFPQLTCFKSTPSSRLPALLAWGMAAYSSSPEIVCRDGLGDLVPGSGTPATTTISTIAVQSGNTRIVIALLQSKEWIQLKIQEMYPAMTDIGTNLREVTDLYQQHEKVLEKLQTKQSPVEELLRQADDLISTQKPRGEVYSAMAENLGLAWKDLNAQLEQRRQILEQAVAFYTKAEQFSDALEVVKKSVSESFLPNTVESTTSILNRIIEERKNVLSCSMRLLTEGQLLLERLCEVATHSMGDSRPQHMQHAARQTASAVEIHMESLQDRWRQLESLWNQRKLLLEQCLQRCRLELQMREIENWLHTRGTEFVYEHNLGDSLACSEILSHEHQKIENECKEKQEICLRIVKSAEDLLQKGNYAGEELRNRSYILLSECADLLSALEHRKQLLSDAINFFTKAQTAETKLDQIEIQLSTSDSISLWPTVEDVVNSAIQNGRQILSTTGITEPGAQGVARKVDELERKKRKLADVCKAKESAASEKSAAFRKFCEKYDELMKWLTNNAQFFIQRTRDMGTTQTAAKAFLDQHESLQNDLRMKGMEMEALLRTVPNLVRAGGEEAEVVHSKSENLKQHFSELRNILDKRIFIAQRYLAFLKLSTKVSKEMDELETLVKQTVESPDQGKIRQTEEKQLALRQEILQVNNNGKNFLEDARKVDDMHLNMTQPCMTVEDILSRLELRNVSLTTQWLNFQNEITATKETLIQWEHLMKDANRVLKNAQEIEKKLYPVIPQELNRVESIISYLEKRMSDVLPQIKSIQDEVSNVLKKSEAVQSKDNTRPEDTQILRNLRDMNQTLQKRLTDYQILVPMMVTFFKNYDELEKLVDMQESQFRMTSLPNDVAKMEALIHDHESSKPTVMELFKFSNTEAQQLIQKINGAEPPEAAIKDREKVSSLHQTRKQSFEKAWDEFKYKLEQHNQLCIFFRDMHLINKQIEDLNSQLASIRQSYGDSLPSAMHTSQAFLQFEKTIEILQIRIYEFVSTAERLMRDQRVDSKQIPTEIETMQKKWSTFRTEVNRNRRLIDVAIEYYKTIEEAEEWLSEGSRMLISVARKSSSCNKESDAEGLKKEIRDFLNKEKSQQEERLRKIATLSQELYGNQPHPSSSIVTSKNKDMMDSFTVITSELETLTKNIRISQQTKRMEEKGKAELDAMLHAAQAEAEAAKAAAAAAQQAAKAAEAAAKQRPPRFVRNLSDAEVSEGTKFTFECEVEGEPMPQVQWFKDGILVENNPDYQTCMEKGVCKLTIEETFSEDTARFTCRATNPGGIAETQCQLVVKESRTANELVPPHFVQEPSDATIMEGSKHQIECQVFGNPLPLVSWFKDDICIDYSTDYSTIYNNGYCSLRIEEATPDHQGQYTCRAVNQVGQAACSANLKVQTITPSERPRFISPLSNVMARAGQKLRLECSVTGQPQPDITWLHNSKSLKETRDTKLHFDGTNATLIITEAFPKDAGTYTVVARNKTGEAVANCNVSVKGRLPMETSDSEIASDIEPAKPQVKQHLEDQTAVEGKKIRMDCIIVGQPEPEVIWYHNGKPVKESDDFQLLFEGDRCTLIIEHAYLEDSGTYKCVAINSGGEASSICQLKVEPAVSEVIQKSEFMQKDIILSVEKVEPPRFLKLLESMALTEGQELILECLAVGEPSPTISWFKDGQQLSSSPECQIFTDTTGVSRLIVPNLKPSDRGTYSVKAQNKGGDAQSICSISVSSTAPVKFGQMPQEVPPSFLQHVANQTLLPGSTAQFEVTVDGSPKPSVRWNYQGKPVPKDQYHETGSDGDKKYWLLIHNIQNNHSGRYSAIAENNAGIATSSALLSVEDYSMSKIEPSCEEYKAQSMIMTRKAVVQTSTLSSMSEVSDVDYQPPEFPSFSSLQSQQLVKREESTFNQYSVVQSSQPQLPVVEPPKQPAVQFPKMQVPVIPPPPIQQPVAIAVSENVIPPKFIKPVSTAVVKEGEKLLLEAIYEGVPEPTIQWFKDEKELKNKPGLQIMCSGGRNTSLFILKSVEADSGRYSCVASNTGGKATSIADVRVKPYREAPKFKKKFQAAVVKSGSRLVLEVSVTGVPNPDVKWHRNGNLLQNSPDFRISSNGNEHSLVIPEVFPDDSGIFMVVASNLAGEARCIAELVVEEDRSPEVEKKITYQEFSTHQQTKQMFTTISTGTPIALEPYQPVTEVKAIEPAPPKTPSPPPMSAASVKVWTQPKPEPITPAITEIQEPIPVPPSEIEEVIPEEITQITQTSKLSSDFPSFSETSKIETLTSTGPVISAMSESFVKQSIMKFSKPDTIEQEKTKETKVKPVFKSPVLQNGFDKELKSSESFSTVSNQSTVISETKSVSSIQTVPKFVPKPITPFKSETEKSVPSPMWQPKVKSEKEQSIPSPVWQPKFKSEKEQSIPSPTWPPKIKSEIHSSEQKVTSSTSISDKSPFSKSDSKIPSKIPSYVTGDKATITDLKSTSTTSCQTSTPNVYSTESSTTTRTSYSKEEISITKKYEMVVEHSSETVQYPVDSSKVVPKPIIKKEVQDGPKVTHKKAVVIEEEPVVGAEVKPPHFSKPLEDINANEKDCVQFECIVEGTPQPAIRWFKDHNMIAASEDYQMSYSKGVCFLCIPEAYPEDSGKYTCTATNIAGCKTTSAYLAVKPEEEATDENMVIQPPSPQLQGHRPLNATPPIFEKPPTIGRFIDGGNAHFECRVAGNPPPEVVWSRRGMPIKNDNRRNVTYNPTTGMCIFDIKGLTAEDDGEYTCTAVNCAGEASLTVAINRDVKGKLVSQDTFRQIQAPMTHIQSTQVGQQVSGTYVQSYAQQQHIDGMYQRTTSADYDVDPSCPMYYSGTESFRVDTFEYRLLREVEFRESLFRKMIGEDVTAEKPAPLDKAHPPSAPQIIARPRNSKLLEGSEATFQAKISANPKPKITWFKNGQRIIASQRFKMTYTDDVATLHIHMALPEDAGYYTLLAENTNGRIACSAHLVIEGVGTPTSFQQQLQTQRSYGPVTPSSPLPKSTQFGFQSEQQLTYSKKVSQTHTQSQQMTSTTNLYSQQQQLQLQQQQQQQQQQLTYQQQQLSYQQQQQLYQQQQQQHATNNINQTQFITSQPTSFTLSDGAATTTTTTAVRTVQENDVDISSTGASRALKPNFVKIPGDREVTEGKMVRFDLRVSGRPFPDVSWYLNGKQLIDDATHKLLVNEGGVHALMITTASRTDAGTYTCVAKNKSGEVSFNVNLHVIEKEQIVAPKFVERFQSQHIREGEPVTLHCRAIGTPVPNITWQKDGVQLHSQPPNIIIETNEGASTIYFNKVTLLDSSWYQCTAQNQAGSTATRARLYVESESAPTPEPWRLHLPRPQKVICPEGSPPREVVWLKPVERAAPRARAPEEERPPQKPAFTTHIRDLTLQEGDRAHFDARLIPIGDPTMVIEWYVNGKPVEASSRVMTTYNFGYVALTLLHVYAEDSGVYMCRAVNEAGEATTTATLRCVPRAKIERAPQHPESMDAIRHLEDYEKYQRQESIEEIVSQIPVFVRPLHSLENILEGGFAHFEGQITPVSDPTMKIEWLFNGKQLTAGTRISTTFSFGYVALNISNVRAEDSGVYMCKATNQKGEAISTATLKVKVTEQVTGSLGIPEQQSYIQKTQELEAYQMHQRQTFVEVDEIVKQKPYFKTQLIEKIELNEGKTAHFEARLEPSGDSTMRVEWLKDGRPVEASSRITTFFNFGYVSLTIRGVDTRDTGSYTCVATNTIGTAQTSSKLICISKKSIVIESQHPEGLEKIQHLEDYSHYKRDEREDIICTQKPTFTSELIGKNQLVEGQSSHFETRLEPMGDPTMTVEWYFNGRPLTTGHRFKTYFDFGYVALDILYVFPEDTGTFTVVAKNALGQAQLSKQIQVQAKTSVDTSTIHEIDEKISYLERPAHVDTDRFIEEISKSKPFFPIPLHSPKPLREGERVHLECRVEPVGDPTLKIEWFFNGRALPTGSRFRTKHDFGLIILDITTAYPEDTGEYTVRATNHLGSSHTSACITVIGKSGVVTETQHPEGLEKIQHLEDASRYKRDQFEETIITQVPTFTKPLHNIETIEGSNIHLECRLSPVGDPTMKIEWLVNGAPLKVGHRFRPAFEFDYVALDILSVYAEDSGVYTCKAISSLGQAVTSCTVKCIGRSEIILESQHPEGLQQIQYLEDQSRHHKETWIEEVVKIPPKFLTKLHNLTLNEGQLAHFECRLEPVNDSSLRVEWFRNGKSLPVGHRYRPFHDFGYVALNILSVVPEDTGTYTCRAVNTMGSAEIQATLTCSGKSAIMSETQHPEGLQKIQMLEDYSRYNREVFQEELTSQAPIFTKAPQNVEIKEGQRVHFECRLIPVGDPKLKVEWYHNGRPVKQGTRFVRTFNFGYVALDIMYAYPEDSGTYTCKAVNTLGEAVTSATLKCISKSSLILESQQPESLEKIQQLEDMSRHQRTSYIEEATTQAPVFTQPMKNLQLMENKSAHFECRLIPVGDTKLKVEWFHNGVAIMPASRVTLTHDFGFVALDLAYVKPEDSGTYTCKATNELGQAVCSATLAVRGSDSLLLQTQHPEGLKKIQYLEDASRFQQQAFEDVKITSGPIFVTPLSGPNQLVEGRSSHLECRIEPYPDPTMKIEWFFNGKPLPSGSRYRTMFDFGFAALDILTVYAEDSGEYTIKATNSLGTASSSARINVSAKKSLILESQQPDSLQKIKLLEDHSRFARPEEPEQIFEKPNFGRPLYNLDNLIEGQRAHLEATLTPVNDPTMKVEWFHNGSPIKQAHRYKTTFDFGYVALDILYVFPEDNGTYMCKATNRAGEAITTCSIKVQAKGSIYTDTLHEEGLQKIRALEEQYRPPPEETVIPVTRPIFITPLRSQENIIEGQPVHLECKLEPVNDPKLRVEWYVNGIEIKAGHRFRTIHDFGYVALDILYSYAEDSGTYMCKAVNELGEAVTTCSVKVDARRNIYYDSQHPEGLEKIRELECRAKYQPIEVDEKPICKPYFVSELRGITEYMEGESAHFECRVEPAHDSELKIEFFHNGKPLPAASRFHVTVDFGYVALDISHMYPKDAGQYTAKVSNKLGEATSSINVTVKSKSGVITDTQHPEGLAKIQQLEDESRRQAPEYVEQRTFQRPVFTAPLQNLELVEGESAHMECRVIPVGDPKLVVEWFFNEKPLPPSSRVQTTHDFGYVALDIQYCRPDDIGIYTCRARNDLGEAVTTASIKVQTKAFIDLKATTIQKNRKDQN</sequence>
<dbReference type="InterPro" id="IPR002017">
    <property type="entry name" value="Spectrin_repeat"/>
</dbReference>
<feature type="domain" description="Ig-like" evidence="9">
    <location>
        <begin position="4088"/>
        <end position="4178"/>
    </location>
</feature>
<dbReference type="InterPro" id="IPR007110">
    <property type="entry name" value="Ig-like_dom"/>
</dbReference>
<dbReference type="SUPFAM" id="SSF48726">
    <property type="entry name" value="Immunoglobulin"/>
    <property type="match status" value="27"/>
</dbReference>
<dbReference type="FunFam" id="2.60.40.10:FF:000119">
    <property type="entry name" value="Sallimus, isoform P"/>
    <property type="match status" value="13"/>
</dbReference>
<dbReference type="InterPro" id="IPR018159">
    <property type="entry name" value="Spectrin/alpha-actinin"/>
</dbReference>
<dbReference type="Proteomes" id="UP000499080">
    <property type="component" value="Unassembled WGS sequence"/>
</dbReference>
<accession>A0A4Y2F7C5</accession>
<comment type="caution">
    <text evidence="10">The sequence shown here is derived from an EMBL/GenBank/DDBJ whole genome shotgun (WGS) entry which is preliminary data.</text>
</comment>
<evidence type="ECO:0000256" key="8">
    <source>
        <dbReference type="SAM" id="MobiDB-lite"/>
    </source>
</evidence>
<protein>
    <submittedName>
        <fullName evidence="10">Titin</fullName>
    </submittedName>
</protein>
<dbReference type="PROSITE" id="PS50835">
    <property type="entry name" value="IG_LIKE"/>
    <property type="match status" value="27"/>
</dbReference>
<dbReference type="Pfam" id="PF25101">
    <property type="entry name" value="Spectrin_7"/>
    <property type="match status" value="1"/>
</dbReference>
<evidence type="ECO:0000256" key="3">
    <source>
        <dbReference type="ARBA" id="ARBA00022490"/>
    </source>
</evidence>
<dbReference type="FunFam" id="2.60.40.10:FF:000345">
    <property type="entry name" value="Muscle M-line assembly protein unc-89"/>
    <property type="match status" value="1"/>
</dbReference>
<keyword evidence="4" id="KW-0677">Repeat</keyword>
<feature type="region of interest" description="Disordered" evidence="8">
    <location>
        <begin position="2498"/>
        <end position="2517"/>
    </location>
</feature>
<proteinExistence type="inferred from homology"/>
<dbReference type="FunFam" id="2.60.40.10:FF:000147">
    <property type="entry name" value="Myosin light chain kinase"/>
    <property type="match status" value="1"/>
</dbReference>
<dbReference type="FunFam" id="2.60.40.10:FF:000714">
    <property type="entry name" value="Titin novex-3"/>
    <property type="match status" value="1"/>
</dbReference>
<feature type="domain" description="Ig-like" evidence="9">
    <location>
        <begin position="1340"/>
        <end position="1430"/>
    </location>
</feature>
<dbReference type="GO" id="GO:0007525">
    <property type="term" value="P:somatic muscle development"/>
    <property type="evidence" value="ECO:0007669"/>
    <property type="project" value="UniProtKB-ARBA"/>
</dbReference>
<name>A0A4Y2F7C5_ARAVE</name>
<feature type="domain" description="Ig-like" evidence="9">
    <location>
        <begin position="4753"/>
        <end position="4839"/>
    </location>
</feature>
<feature type="domain" description="Ig-like" evidence="9">
    <location>
        <begin position="1985"/>
        <end position="2074"/>
    </location>
</feature>
<feature type="domain" description="Ig-like" evidence="9">
    <location>
        <begin position="4875"/>
        <end position="4978"/>
    </location>
</feature>
<dbReference type="InterPro" id="IPR013783">
    <property type="entry name" value="Ig-like_fold"/>
</dbReference>
<keyword evidence="5" id="KW-1015">Disulfide bond</keyword>
<feature type="domain" description="Ig-like" evidence="9">
    <location>
        <begin position="1549"/>
        <end position="1639"/>
    </location>
</feature>
<dbReference type="FunFam" id="2.60.40.10:FF:000032">
    <property type="entry name" value="palladin isoform X1"/>
    <property type="match status" value="3"/>
</dbReference>
<evidence type="ECO:0000256" key="5">
    <source>
        <dbReference type="ARBA" id="ARBA00023157"/>
    </source>
</evidence>
<feature type="domain" description="Ig-like" evidence="9">
    <location>
        <begin position="2919"/>
        <end position="3007"/>
    </location>
</feature>
<feature type="domain" description="Ig-like" evidence="9">
    <location>
        <begin position="4487"/>
        <end position="4577"/>
    </location>
</feature>
<dbReference type="GO" id="GO:0045214">
    <property type="term" value="P:sarcomere organization"/>
    <property type="evidence" value="ECO:0007669"/>
    <property type="project" value="UniProtKB-ARBA"/>
</dbReference>
<dbReference type="Gene3D" id="1.20.58.60">
    <property type="match status" value="4"/>
</dbReference>
<dbReference type="CDD" id="cd00176">
    <property type="entry name" value="SPEC"/>
    <property type="match status" value="4"/>
</dbReference>
<evidence type="ECO:0000256" key="6">
    <source>
        <dbReference type="ARBA" id="ARBA00023319"/>
    </source>
</evidence>
<feature type="domain" description="Ig-like" evidence="9">
    <location>
        <begin position="1239"/>
        <end position="1327"/>
    </location>
</feature>
<dbReference type="FunFam" id="2.60.40.10:FF:000425">
    <property type="entry name" value="Myosin light chain kinase"/>
    <property type="match status" value="7"/>
</dbReference>
<feature type="domain" description="Ig-like" evidence="9">
    <location>
        <begin position="4620"/>
        <end position="4711"/>
    </location>
</feature>
<reference evidence="10 11" key="1">
    <citation type="journal article" date="2019" name="Sci. Rep.">
        <title>Orb-weaving spider Araneus ventricosus genome elucidates the spidroin gene catalogue.</title>
        <authorList>
            <person name="Kono N."/>
            <person name="Nakamura H."/>
            <person name="Ohtoshi R."/>
            <person name="Moran D.A.P."/>
            <person name="Shinohara A."/>
            <person name="Yoshida Y."/>
            <person name="Fujiwara M."/>
            <person name="Mori M."/>
            <person name="Tomita M."/>
            <person name="Arakawa K."/>
        </authorList>
    </citation>
    <scope>NUCLEOTIDE SEQUENCE [LARGE SCALE GENOMIC DNA]</scope>
</reference>
<feature type="domain" description="Ig-like" evidence="9">
    <location>
        <begin position="5152"/>
        <end position="5244"/>
    </location>
</feature>
<feature type="domain" description="Ig-like" evidence="9">
    <location>
        <begin position="4354"/>
        <end position="4444"/>
    </location>
</feature>
<gene>
    <name evidence="10" type="primary">sls_3</name>
    <name evidence="10" type="ORF">AVEN_112874_1</name>
</gene>
<evidence type="ECO:0000256" key="7">
    <source>
        <dbReference type="SAM" id="Coils"/>
    </source>
</evidence>
<feature type="domain" description="Ig-like" evidence="9">
    <location>
        <begin position="1773"/>
        <end position="1862"/>
    </location>
</feature>
<feature type="domain" description="Ig-like" evidence="9">
    <location>
        <begin position="1666"/>
        <end position="1757"/>
    </location>
</feature>
<feature type="domain" description="Ig-like" evidence="9">
    <location>
        <begin position="3415"/>
        <end position="3505"/>
    </location>
</feature>
<dbReference type="SUPFAM" id="SSF46966">
    <property type="entry name" value="Spectrin repeat"/>
    <property type="match status" value="4"/>
</dbReference>
<dbReference type="Pfam" id="PF07679">
    <property type="entry name" value="I-set"/>
    <property type="match status" value="27"/>
</dbReference>